<gene>
    <name evidence="5" type="ORF">C1I98_28455</name>
</gene>
<dbReference type="Proteomes" id="UP000248544">
    <property type="component" value="Unassembled WGS sequence"/>
</dbReference>
<feature type="region of interest" description="Disordered" evidence="4">
    <location>
        <begin position="1"/>
        <end position="49"/>
    </location>
</feature>
<evidence type="ECO:0000256" key="3">
    <source>
        <dbReference type="PROSITE-ProRule" id="PRU00339"/>
    </source>
</evidence>
<dbReference type="InterPro" id="IPR013105">
    <property type="entry name" value="TPR_2"/>
</dbReference>
<accession>A0A2W2H403</accession>
<dbReference type="SUPFAM" id="SSF48452">
    <property type="entry name" value="TPR-like"/>
    <property type="match status" value="1"/>
</dbReference>
<dbReference type="Pfam" id="PF13432">
    <property type="entry name" value="TPR_16"/>
    <property type="match status" value="1"/>
</dbReference>
<evidence type="ECO:0000313" key="6">
    <source>
        <dbReference type="Proteomes" id="UP000248544"/>
    </source>
</evidence>
<feature type="repeat" description="TPR" evidence="3">
    <location>
        <begin position="544"/>
        <end position="577"/>
    </location>
</feature>
<proteinExistence type="predicted"/>
<name>A0A2W2H403_9ACTN</name>
<dbReference type="InterPro" id="IPR011990">
    <property type="entry name" value="TPR-like_helical_dom_sf"/>
</dbReference>
<reference evidence="5 6" key="1">
    <citation type="submission" date="2018-01" db="EMBL/GenBank/DDBJ databases">
        <title>Draft genome sequence of Sphaerisporangium sp. 7K107.</title>
        <authorList>
            <person name="Sahin N."/>
            <person name="Saygin H."/>
            <person name="Ay H."/>
        </authorList>
    </citation>
    <scope>NUCLEOTIDE SEQUENCE [LARGE SCALE GENOMIC DNA]</scope>
    <source>
        <strain evidence="5 6">7K107</strain>
    </source>
</reference>
<dbReference type="Gene3D" id="1.25.40.10">
    <property type="entry name" value="Tetratricopeptide repeat domain"/>
    <property type="match status" value="4"/>
</dbReference>
<protein>
    <submittedName>
        <fullName evidence="5">Uncharacterized protein</fullName>
    </submittedName>
</protein>
<dbReference type="SMART" id="SM00028">
    <property type="entry name" value="TPR"/>
    <property type="match status" value="8"/>
</dbReference>
<dbReference type="PROSITE" id="PS50293">
    <property type="entry name" value="TPR_REGION"/>
    <property type="match status" value="1"/>
</dbReference>
<dbReference type="PANTHER" id="PTHR44858">
    <property type="entry name" value="TETRATRICOPEPTIDE REPEAT PROTEIN 6"/>
    <property type="match status" value="1"/>
</dbReference>
<keyword evidence="6" id="KW-1185">Reference proteome</keyword>
<organism evidence="5 6">
    <name type="scientific">Spongiactinospora gelatinilytica</name>
    <dbReference type="NCBI Taxonomy" id="2666298"/>
    <lineage>
        <taxon>Bacteria</taxon>
        <taxon>Bacillati</taxon>
        <taxon>Actinomycetota</taxon>
        <taxon>Actinomycetes</taxon>
        <taxon>Streptosporangiales</taxon>
        <taxon>Streptosporangiaceae</taxon>
        <taxon>Spongiactinospora</taxon>
    </lineage>
</organism>
<dbReference type="AlphaFoldDB" id="A0A2W2H403"/>
<dbReference type="EMBL" id="POUA01000290">
    <property type="protein sequence ID" value="PZG33734.1"/>
    <property type="molecule type" value="Genomic_DNA"/>
</dbReference>
<sequence length="727" mass="78313">MPGGSNNWTGKRVRHEGQHEENRCAQAGSSQTERQLQRDPQGVSDHSGHVWLQGEHSSDRASLLASWGTLPLGVLDAHRRRNGPYTFGGALLGRLVPAALREAPGLVAAHDIEIRAAAPGLCGLVAPRWEPSDARVSDDERILVPAPRRTLRIANGIAEFVRERVPDGSVLAVENAHHADATDRELLTVLARRIAPGRLTLVVCSAEPPPADFPNLARHARATPAEPPDAPDQDTGSAADRAAAYVASDCTSDDPRLVAAYLALPPQARAALHDRQAGELLARAEPAPLLGAVPYHLEHGTDPRGAGARALWAAVDHCVREGFLDTVAELGLRGLALVEEGGDLWWRFVQRTATALGALRRHPEARELWERARRGSAEPAVHAAAAYGTAMLDARHPDPATRDLGRATGWINEAIAISTLLPDREQRAFKLGFDRNGRALIELRRGRLPQALDLVESAIELAERDLPPGRHRTHRMVLLANRAQLLAALGRGKEALDDYNAAIALDPVFPDHYLDRGNLRFSQGMLDDALADYENALRLSPPLPEAYYNRAQIHLAQGEGDAALADLAHVLELDPGYLDAYINRAGLLAVAGRDAGARADVAAGLAIDPRNAHLRCVLGQLECAAGRHAEALAAFAAALAADPRLGPAWANRAIARYETGDLEGAVDDLTHALELEESAELYFNRATALRALGREGEAMADLHRALDLDPDDPDVREALEAGNTDLR</sequence>
<feature type="repeat" description="TPR" evidence="3">
    <location>
        <begin position="510"/>
        <end position="543"/>
    </location>
</feature>
<evidence type="ECO:0000256" key="4">
    <source>
        <dbReference type="SAM" id="MobiDB-lite"/>
    </source>
</evidence>
<dbReference type="InterPro" id="IPR019734">
    <property type="entry name" value="TPR_rpt"/>
</dbReference>
<keyword evidence="1" id="KW-0677">Repeat</keyword>
<dbReference type="Pfam" id="PF13414">
    <property type="entry name" value="TPR_11"/>
    <property type="match status" value="1"/>
</dbReference>
<evidence type="ECO:0000256" key="1">
    <source>
        <dbReference type="ARBA" id="ARBA00022737"/>
    </source>
</evidence>
<evidence type="ECO:0000256" key="2">
    <source>
        <dbReference type="ARBA" id="ARBA00022803"/>
    </source>
</evidence>
<dbReference type="PANTHER" id="PTHR44858:SF1">
    <property type="entry name" value="UDP-N-ACETYLGLUCOSAMINE--PEPTIDE N-ACETYLGLUCOSAMINYLTRANSFERASE SPINDLY-RELATED"/>
    <property type="match status" value="1"/>
</dbReference>
<dbReference type="InterPro" id="IPR050498">
    <property type="entry name" value="Ycf3"/>
</dbReference>
<comment type="caution">
    <text evidence="5">The sequence shown here is derived from an EMBL/GenBank/DDBJ whole genome shotgun (WGS) entry which is preliminary data.</text>
</comment>
<feature type="repeat" description="TPR" evidence="3">
    <location>
        <begin position="679"/>
        <end position="712"/>
    </location>
</feature>
<evidence type="ECO:0000313" key="5">
    <source>
        <dbReference type="EMBL" id="PZG33734.1"/>
    </source>
</evidence>
<dbReference type="PROSITE" id="PS50005">
    <property type="entry name" value="TPR"/>
    <property type="match status" value="3"/>
</dbReference>
<keyword evidence="2 3" id="KW-0802">TPR repeat</keyword>
<dbReference type="Pfam" id="PF07719">
    <property type="entry name" value="TPR_2"/>
    <property type="match status" value="1"/>
</dbReference>